<feature type="non-terminal residue" evidence="1">
    <location>
        <position position="1"/>
    </location>
</feature>
<keyword evidence="2" id="KW-1185">Reference proteome</keyword>
<dbReference type="Proteomes" id="UP000789702">
    <property type="component" value="Unassembled WGS sequence"/>
</dbReference>
<evidence type="ECO:0000313" key="1">
    <source>
        <dbReference type="EMBL" id="CAG8756008.1"/>
    </source>
</evidence>
<sequence length="42" mass="4675">RDKGLTILVSFKSLSTSIFLTSFRVSIKAKLFKPVLCLNSSK</sequence>
<proteinExistence type="predicted"/>
<gene>
    <name evidence="1" type="ORF">DHETER_LOCUS14952</name>
</gene>
<protein>
    <submittedName>
        <fullName evidence="1">310_t:CDS:1</fullName>
    </submittedName>
</protein>
<evidence type="ECO:0000313" key="2">
    <source>
        <dbReference type="Proteomes" id="UP000789702"/>
    </source>
</evidence>
<name>A0ACA9QJU3_9GLOM</name>
<dbReference type="EMBL" id="CAJVPU010048656">
    <property type="protein sequence ID" value="CAG8756008.1"/>
    <property type="molecule type" value="Genomic_DNA"/>
</dbReference>
<organism evidence="1 2">
    <name type="scientific">Dentiscutata heterogama</name>
    <dbReference type="NCBI Taxonomy" id="1316150"/>
    <lineage>
        <taxon>Eukaryota</taxon>
        <taxon>Fungi</taxon>
        <taxon>Fungi incertae sedis</taxon>
        <taxon>Mucoromycota</taxon>
        <taxon>Glomeromycotina</taxon>
        <taxon>Glomeromycetes</taxon>
        <taxon>Diversisporales</taxon>
        <taxon>Gigasporaceae</taxon>
        <taxon>Dentiscutata</taxon>
    </lineage>
</organism>
<reference evidence="1" key="1">
    <citation type="submission" date="2021-06" db="EMBL/GenBank/DDBJ databases">
        <authorList>
            <person name="Kallberg Y."/>
            <person name="Tangrot J."/>
            <person name="Rosling A."/>
        </authorList>
    </citation>
    <scope>NUCLEOTIDE SEQUENCE</scope>
    <source>
        <strain evidence="1">IL203A</strain>
    </source>
</reference>
<comment type="caution">
    <text evidence="1">The sequence shown here is derived from an EMBL/GenBank/DDBJ whole genome shotgun (WGS) entry which is preliminary data.</text>
</comment>
<accession>A0ACA9QJU3</accession>
<feature type="non-terminal residue" evidence="1">
    <location>
        <position position="42"/>
    </location>
</feature>